<dbReference type="GeneID" id="30994884"/>
<keyword evidence="2" id="KW-1185">Reference proteome</keyword>
<reference evidence="2" key="1">
    <citation type="submission" date="2016-05" db="EMBL/GenBank/DDBJ databases">
        <title>Comparative genomics of biotechnologically important yeasts.</title>
        <authorList>
            <consortium name="DOE Joint Genome Institute"/>
            <person name="Riley R."/>
            <person name="Haridas S."/>
            <person name="Wolfe K.H."/>
            <person name="Lopes M.R."/>
            <person name="Hittinger C.T."/>
            <person name="Goker M."/>
            <person name="Salamov A."/>
            <person name="Wisecaver J."/>
            <person name="Long T.M."/>
            <person name="Aerts A.L."/>
            <person name="Barry K."/>
            <person name="Choi C."/>
            <person name="Clum A."/>
            <person name="Coughlan A.Y."/>
            <person name="Deshpande S."/>
            <person name="Douglass A.P."/>
            <person name="Hanson S.J."/>
            <person name="Klenk H.-P."/>
            <person name="Labutti K."/>
            <person name="Lapidus A."/>
            <person name="Lindquist E."/>
            <person name="Lipzen A."/>
            <person name="Meier-Kolthoff J.P."/>
            <person name="Ohm R.A."/>
            <person name="Otillar R.P."/>
            <person name="Pangilinan J."/>
            <person name="Peng Y."/>
            <person name="Rokas A."/>
            <person name="Rosa C.A."/>
            <person name="Scheuner C."/>
            <person name="Sibirny A.A."/>
            <person name="Slot J.C."/>
            <person name="Stielow J.B."/>
            <person name="Sun H."/>
            <person name="Kurtzman C.P."/>
            <person name="Blackwell M."/>
            <person name="Grigoriev I.V."/>
            <person name="Jeffries T.W."/>
        </authorList>
    </citation>
    <scope>NUCLEOTIDE SEQUENCE [LARGE SCALE GENOMIC DNA]</scope>
    <source>
        <strain evidence="2">NRRL Y-1933</strain>
    </source>
</reference>
<protein>
    <submittedName>
        <fullName evidence="1">Uncharacterized protein</fullName>
    </submittedName>
</protein>
<dbReference type="RefSeq" id="XP_020078343.1">
    <property type="nucleotide sequence ID" value="XM_020220334.1"/>
</dbReference>
<evidence type="ECO:0000313" key="1">
    <source>
        <dbReference type="EMBL" id="ODV69276.1"/>
    </source>
</evidence>
<gene>
    <name evidence="1" type="ORF">HYPBUDRAFT_151112</name>
</gene>
<proteinExistence type="predicted"/>
<dbReference type="AlphaFoldDB" id="A0A1E4RPX6"/>
<sequence>MDKEVEEPMILVFVKLMIHLNYTTLSILKDCREGWQAVANKFLQSISPSLIL</sequence>
<organism evidence="1 2">
    <name type="scientific">Hyphopichia burtonii NRRL Y-1933</name>
    <dbReference type="NCBI Taxonomy" id="984485"/>
    <lineage>
        <taxon>Eukaryota</taxon>
        <taxon>Fungi</taxon>
        <taxon>Dikarya</taxon>
        <taxon>Ascomycota</taxon>
        <taxon>Saccharomycotina</taxon>
        <taxon>Pichiomycetes</taxon>
        <taxon>Debaryomycetaceae</taxon>
        <taxon>Hyphopichia</taxon>
    </lineage>
</organism>
<evidence type="ECO:0000313" key="2">
    <source>
        <dbReference type="Proteomes" id="UP000095085"/>
    </source>
</evidence>
<accession>A0A1E4RPX6</accession>
<dbReference type="EMBL" id="KV454538">
    <property type="protein sequence ID" value="ODV69276.1"/>
    <property type="molecule type" value="Genomic_DNA"/>
</dbReference>
<dbReference type="Proteomes" id="UP000095085">
    <property type="component" value="Unassembled WGS sequence"/>
</dbReference>
<name>A0A1E4RPX6_9ASCO</name>